<dbReference type="Pfam" id="PF00443">
    <property type="entry name" value="UCH"/>
    <property type="match status" value="1"/>
</dbReference>
<dbReference type="PROSITE" id="PS50330">
    <property type="entry name" value="UIM"/>
    <property type="match status" value="2"/>
</dbReference>
<dbReference type="InterPro" id="IPR003903">
    <property type="entry name" value="UIM_dom"/>
</dbReference>
<dbReference type="SMART" id="SM00726">
    <property type="entry name" value="UIM"/>
    <property type="match status" value="3"/>
</dbReference>
<dbReference type="CDD" id="cd02257">
    <property type="entry name" value="Peptidase_C19"/>
    <property type="match status" value="1"/>
</dbReference>
<dbReference type="PROSITE" id="PS00973">
    <property type="entry name" value="USP_2"/>
    <property type="match status" value="1"/>
</dbReference>
<feature type="region of interest" description="Disordered" evidence="2">
    <location>
        <begin position="1"/>
        <end position="41"/>
    </location>
</feature>
<dbReference type="InterPro" id="IPR001394">
    <property type="entry name" value="Peptidase_C19_UCH"/>
</dbReference>
<dbReference type="InterPro" id="IPR018200">
    <property type="entry name" value="USP_CS"/>
</dbReference>
<feature type="domain" description="USP" evidence="3">
    <location>
        <begin position="1"/>
        <end position="389"/>
    </location>
</feature>
<keyword evidence="1" id="KW-0175">Coiled coil</keyword>
<keyword evidence="5" id="KW-1185">Reference proteome</keyword>
<feature type="region of interest" description="Disordered" evidence="2">
    <location>
        <begin position="106"/>
        <end position="247"/>
    </location>
</feature>
<proteinExistence type="predicted"/>
<evidence type="ECO:0000259" key="3">
    <source>
        <dbReference type="PROSITE" id="PS50235"/>
    </source>
</evidence>
<evidence type="ECO:0000313" key="5">
    <source>
        <dbReference type="Proteomes" id="UP000230750"/>
    </source>
</evidence>
<dbReference type="GO" id="GO:0016579">
    <property type="term" value="P:protein deubiquitination"/>
    <property type="evidence" value="ECO:0007669"/>
    <property type="project" value="InterPro"/>
</dbReference>
<feature type="compositionally biased region" description="Polar residues" evidence="2">
    <location>
        <begin position="156"/>
        <end position="175"/>
    </location>
</feature>
<dbReference type="OrthoDB" id="289038at2759"/>
<comment type="caution">
    <text evidence="4">The sequence shown here is derived from an EMBL/GenBank/DDBJ whole genome shotgun (WGS) entry which is preliminary data.</text>
</comment>
<feature type="compositionally biased region" description="Basic and acidic residues" evidence="2">
    <location>
        <begin position="20"/>
        <end position="41"/>
    </location>
</feature>
<organism evidence="4 5">
    <name type="scientific">Stichopus japonicus</name>
    <name type="common">Sea cucumber</name>
    <dbReference type="NCBI Taxonomy" id="307972"/>
    <lineage>
        <taxon>Eukaryota</taxon>
        <taxon>Metazoa</taxon>
        <taxon>Echinodermata</taxon>
        <taxon>Eleutherozoa</taxon>
        <taxon>Echinozoa</taxon>
        <taxon>Holothuroidea</taxon>
        <taxon>Aspidochirotacea</taxon>
        <taxon>Aspidochirotida</taxon>
        <taxon>Stichopodidae</taxon>
        <taxon>Apostichopus</taxon>
    </lineage>
</organism>
<dbReference type="AlphaFoldDB" id="A0A2G8L495"/>
<feature type="compositionally biased region" description="Polar residues" evidence="2">
    <location>
        <begin position="213"/>
        <end position="222"/>
    </location>
</feature>
<sequence>MAMLLTSSPRRKLSFDAGDGGERRDKHVKRQRLDMDQKDALDENDQVVLISEADSEEEKAADRDVRAMTEDEQLAYVLKLSQSEIKRKKGKTPLDLSPTITMATQTESSFRGKVNSSVNEEKSPTKVHKEKNPDKCQIVPDGNIAISEPSDMADGYQTTGSLQTPVKVSMGTQSDGEGASLEGAEAVEITEIESDSSITPDVAAEEKEESLKSGETLSSNPAKANEDEDVFPLSDSNLSREQLQAKEDEELRKATELSLLEQKDVALREEEEIRKAQELSLQEYEKQSPPLMIQEAVDDSPDRPLYSKEEWKELKQNAREGDMPNSYQLVCVVSHIGSSLTMGHYVSDVFNSKSESWLSYDDSNVSVISGNQVREERKRTGYIFFYEKI</sequence>
<keyword evidence="4" id="KW-0378">Hydrolase</keyword>
<reference evidence="4 5" key="1">
    <citation type="journal article" date="2017" name="PLoS Biol.">
        <title>The sea cucumber genome provides insights into morphological evolution and visceral regeneration.</title>
        <authorList>
            <person name="Zhang X."/>
            <person name="Sun L."/>
            <person name="Yuan J."/>
            <person name="Sun Y."/>
            <person name="Gao Y."/>
            <person name="Zhang L."/>
            <person name="Li S."/>
            <person name="Dai H."/>
            <person name="Hamel J.F."/>
            <person name="Liu C."/>
            <person name="Yu Y."/>
            <person name="Liu S."/>
            <person name="Lin W."/>
            <person name="Guo K."/>
            <person name="Jin S."/>
            <person name="Xu P."/>
            <person name="Storey K.B."/>
            <person name="Huan P."/>
            <person name="Zhang T."/>
            <person name="Zhou Y."/>
            <person name="Zhang J."/>
            <person name="Lin C."/>
            <person name="Li X."/>
            <person name="Xing L."/>
            <person name="Huo D."/>
            <person name="Sun M."/>
            <person name="Wang L."/>
            <person name="Mercier A."/>
            <person name="Li F."/>
            <person name="Yang H."/>
            <person name="Xiang J."/>
        </authorList>
    </citation>
    <scope>NUCLEOTIDE SEQUENCE [LARGE SCALE GENOMIC DNA]</scope>
    <source>
        <strain evidence="4">Shaxun</strain>
        <tissue evidence="4">Muscle</tissue>
    </source>
</reference>
<accession>A0A2G8L495</accession>
<feature type="compositionally biased region" description="Polar residues" evidence="2">
    <location>
        <begin position="106"/>
        <end position="118"/>
    </location>
</feature>
<dbReference type="Gene3D" id="3.90.70.10">
    <property type="entry name" value="Cysteine proteinases"/>
    <property type="match status" value="1"/>
</dbReference>
<evidence type="ECO:0000313" key="4">
    <source>
        <dbReference type="EMBL" id="PIK55089.1"/>
    </source>
</evidence>
<evidence type="ECO:0000256" key="1">
    <source>
        <dbReference type="SAM" id="Coils"/>
    </source>
</evidence>
<name>A0A2G8L495_STIJA</name>
<feature type="coiled-coil region" evidence="1">
    <location>
        <begin position="259"/>
        <end position="287"/>
    </location>
</feature>
<evidence type="ECO:0000256" key="2">
    <source>
        <dbReference type="SAM" id="MobiDB-lite"/>
    </source>
</evidence>
<dbReference type="PROSITE" id="PS50235">
    <property type="entry name" value="USP_3"/>
    <property type="match status" value="1"/>
</dbReference>
<protein>
    <submittedName>
        <fullName evidence="4">Putative ubiquitin carboxyl-terminal hydrolase 37 isoform X1</fullName>
    </submittedName>
</protein>
<gene>
    <name evidence="4" type="ORF">BSL78_07984</name>
</gene>
<dbReference type="Proteomes" id="UP000230750">
    <property type="component" value="Unassembled WGS sequence"/>
</dbReference>
<dbReference type="InterPro" id="IPR028889">
    <property type="entry name" value="USP"/>
</dbReference>
<dbReference type="STRING" id="307972.A0A2G8L495"/>
<dbReference type="EMBL" id="MRZV01000225">
    <property type="protein sequence ID" value="PIK55089.1"/>
    <property type="molecule type" value="Genomic_DNA"/>
</dbReference>
<dbReference type="InterPro" id="IPR038765">
    <property type="entry name" value="Papain-like_cys_pep_sf"/>
</dbReference>
<dbReference type="GO" id="GO:0004843">
    <property type="term" value="F:cysteine-type deubiquitinase activity"/>
    <property type="evidence" value="ECO:0007669"/>
    <property type="project" value="InterPro"/>
</dbReference>
<dbReference type="SUPFAM" id="SSF54001">
    <property type="entry name" value="Cysteine proteinases"/>
    <property type="match status" value="1"/>
</dbReference>